<reference evidence="4" key="1">
    <citation type="submission" date="2022-11" db="EMBL/GenBank/DDBJ databases">
        <title>Dyadobacter pollutisoli sp. nov., isolated from plastic dumped soil.</title>
        <authorList>
            <person name="Kim J.M."/>
            <person name="Kim K.R."/>
            <person name="Lee J.K."/>
            <person name="Hao L."/>
            <person name="Jeon C.O."/>
        </authorList>
    </citation>
    <scope>NUCLEOTIDE SEQUENCE</scope>
    <source>
        <strain evidence="4">U1</strain>
    </source>
</reference>
<comment type="similarity">
    <text evidence="1">Belongs to the short-chain dehydrogenases/reductases (SDR) family.</text>
</comment>
<dbReference type="PANTHER" id="PTHR43477">
    <property type="entry name" value="DIHYDROANTICAPSIN 7-DEHYDROGENASE"/>
    <property type="match status" value="1"/>
</dbReference>
<dbReference type="InterPro" id="IPR002347">
    <property type="entry name" value="SDR_fam"/>
</dbReference>
<keyword evidence="3" id="KW-0812">Transmembrane</keyword>
<keyword evidence="2" id="KW-0560">Oxidoreductase</keyword>
<organism evidence="4 5">
    <name type="scientific">Dyadobacter pollutisoli</name>
    <dbReference type="NCBI Taxonomy" id="2910158"/>
    <lineage>
        <taxon>Bacteria</taxon>
        <taxon>Pseudomonadati</taxon>
        <taxon>Bacteroidota</taxon>
        <taxon>Cytophagia</taxon>
        <taxon>Cytophagales</taxon>
        <taxon>Spirosomataceae</taxon>
        <taxon>Dyadobacter</taxon>
    </lineage>
</organism>
<dbReference type="RefSeq" id="WP_244821447.1">
    <property type="nucleotide sequence ID" value="NZ_CP112998.1"/>
</dbReference>
<dbReference type="Proteomes" id="UP001164653">
    <property type="component" value="Chromosome"/>
</dbReference>
<dbReference type="PANTHER" id="PTHR43477:SF1">
    <property type="entry name" value="DIHYDROANTICAPSIN 7-DEHYDROGENASE"/>
    <property type="match status" value="1"/>
</dbReference>
<evidence type="ECO:0000313" key="4">
    <source>
        <dbReference type="EMBL" id="WAC11516.1"/>
    </source>
</evidence>
<dbReference type="Pfam" id="PF13561">
    <property type="entry name" value="adh_short_C2"/>
    <property type="match status" value="1"/>
</dbReference>
<feature type="transmembrane region" description="Helical" evidence="3">
    <location>
        <begin position="12"/>
        <end position="31"/>
    </location>
</feature>
<dbReference type="PRINTS" id="PR00081">
    <property type="entry name" value="GDHRDH"/>
</dbReference>
<dbReference type="GO" id="GO:0016491">
    <property type="term" value="F:oxidoreductase activity"/>
    <property type="evidence" value="ECO:0007669"/>
    <property type="project" value="UniProtKB-KW"/>
</dbReference>
<proteinExistence type="inferred from homology"/>
<dbReference type="InterPro" id="IPR051122">
    <property type="entry name" value="SDR_DHRS6-like"/>
</dbReference>
<dbReference type="CDD" id="cd11731">
    <property type="entry name" value="Lin1944_like_SDR_c"/>
    <property type="match status" value="1"/>
</dbReference>
<evidence type="ECO:0000256" key="2">
    <source>
        <dbReference type="ARBA" id="ARBA00023002"/>
    </source>
</evidence>
<dbReference type="EMBL" id="CP112998">
    <property type="protein sequence ID" value="WAC11516.1"/>
    <property type="molecule type" value="Genomic_DNA"/>
</dbReference>
<gene>
    <name evidence="4" type="ORF">ON006_27770</name>
</gene>
<keyword evidence="3" id="KW-0472">Membrane</keyword>
<dbReference type="Gene3D" id="3.40.50.720">
    <property type="entry name" value="NAD(P)-binding Rossmann-like Domain"/>
    <property type="match status" value="1"/>
</dbReference>
<dbReference type="AlphaFoldDB" id="A0A9E8NBI9"/>
<dbReference type="KEGG" id="dpf:ON006_27770"/>
<keyword evidence="5" id="KW-1185">Reference proteome</keyword>
<name>A0A9E8NBI9_9BACT</name>
<evidence type="ECO:0000313" key="5">
    <source>
        <dbReference type="Proteomes" id="UP001164653"/>
    </source>
</evidence>
<protein>
    <submittedName>
        <fullName evidence="4">SDR family oxidoreductase</fullName>
    </submittedName>
</protein>
<dbReference type="InterPro" id="IPR036291">
    <property type="entry name" value="NAD(P)-bd_dom_sf"/>
</dbReference>
<evidence type="ECO:0000256" key="3">
    <source>
        <dbReference type="SAM" id="Phobius"/>
    </source>
</evidence>
<evidence type="ECO:0000256" key="1">
    <source>
        <dbReference type="ARBA" id="ARBA00006484"/>
    </source>
</evidence>
<dbReference type="SUPFAM" id="SSF51735">
    <property type="entry name" value="NAD(P)-binding Rossmann-fold domains"/>
    <property type="match status" value="1"/>
</dbReference>
<accession>A0A9E8NBI9</accession>
<keyword evidence="3" id="KW-1133">Transmembrane helix</keyword>
<sequence length="244" mass="25746">MEQKSEPLQNKKIVIIGGSAGIGFAVAQAVAAKQAHVVIVSSNQERVNKALETLPENSAGYAVDVTNETQIQQLFETIGPFDHLVYTAGENLMLGNVSDTDVAGARKFWDIRYWGAFAAVKHASTTINPGGSMVLTSGIASNRPNAGWALGASICAAMEGFTRAMAMELAPVRVNIVSPGVVTTDLWSNMPVSERDGFYASVAGSLPVKHVGQAEEIARAYVYLMEQTFGTGQTVVVDGGGVLV</sequence>